<proteinExistence type="inferred from homology"/>
<name>A0ABT1JJC0_ACTCY</name>
<evidence type="ECO:0000313" key="11">
    <source>
        <dbReference type="Proteomes" id="UP000791080"/>
    </source>
</evidence>
<keyword evidence="6 7" id="KW-0720">Serine protease</keyword>
<dbReference type="SUPFAM" id="SSF50156">
    <property type="entry name" value="PDZ domain-like"/>
    <property type="match status" value="1"/>
</dbReference>
<protein>
    <recommendedName>
        <fullName evidence="7">Tricorn protease homolog</fullName>
        <ecNumber evidence="7">3.4.21.-</ecNumber>
    </recommendedName>
</protein>
<dbReference type="Pfam" id="PF26549">
    <property type="entry name" value="Tricorn_N"/>
    <property type="match status" value="1"/>
</dbReference>
<dbReference type="Gene3D" id="2.120.10.60">
    <property type="entry name" value="Tricorn protease N-terminal domain"/>
    <property type="match status" value="1"/>
</dbReference>
<reference evidence="10 11" key="1">
    <citation type="submission" date="2022-06" db="EMBL/GenBank/DDBJ databases">
        <title>Genomic Encyclopedia of Type Strains, Phase I: the one thousand microbial genomes (KMG-I) project.</title>
        <authorList>
            <person name="Kyrpides N."/>
        </authorList>
    </citation>
    <scope>NUCLEOTIDE SEQUENCE [LARGE SCALE GENOMIC DNA]</scope>
    <source>
        <strain evidence="10 11">DSM 43889</strain>
    </source>
</reference>
<dbReference type="InterPro" id="IPR012393">
    <property type="entry name" value="Tricorn_protease"/>
</dbReference>
<dbReference type="CDD" id="cd07562">
    <property type="entry name" value="Peptidase_S41_TRI"/>
    <property type="match status" value="1"/>
</dbReference>
<evidence type="ECO:0000256" key="5">
    <source>
        <dbReference type="ARBA" id="ARBA00022801"/>
    </source>
</evidence>
<dbReference type="PANTHER" id="PTHR43253:SF1">
    <property type="entry name" value="TRICORN PROTEASE HOMOLOG 2-RELATED"/>
    <property type="match status" value="1"/>
</dbReference>
<dbReference type="SUPFAM" id="SSF52096">
    <property type="entry name" value="ClpP/crotonase"/>
    <property type="match status" value="1"/>
</dbReference>
<comment type="function">
    <text evidence="7">Degrades oligopeptides.</text>
</comment>
<keyword evidence="3 7" id="KW-0963">Cytoplasm</keyword>
<accession>A0ABT1JJC0</accession>
<dbReference type="Gene3D" id="3.90.226.10">
    <property type="entry name" value="2-enoyl-CoA Hydratase, Chain A, domain 1"/>
    <property type="match status" value="1"/>
</dbReference>
<gene>
    <name evidence="10" type="ORF">G443_002672</name>
</gene>
<dbReference type="GO" id="GO:0008233">
    <property type="term" value="F:peptidase activity"/>
    <property type="evidence" value="ECO:0007669"/>
    <property type="project" value="UniProtKB-KW"/>
</dbReference>
<feature type="domain" description="PDZ" evidence="9">
    <location>
        <begin position="768"/>
        <end position="853"/>
    </location>
</feature>
<evidence type="ECO:0000256" key="3">
    <source>
        <dbReference type="ARBA" id="ARBA00022490"/>
    </source>
</evidence>
<dbReference type="SUPFAM" id="SSF69322">
    <property type="entry name" value="Tricorn protease domain 2"/>
    <property type="match status" value="1"/>
</dbReference>
<dbReference type="Gene3D" id="3.30.750.44">
    <property type="match status" value="1"/>
</dbReference>
<dbReference type="CDD" id="cd10828">
    <property type="entry name" value="cpPDZ_Tricorn-protease"/>
    <property type="match status" value="1"/>
</dbReference>
<dbReference type="InterPro" id="IPR036034">
    <property type="entry name" value="PDZ_sf"/>
</dbReference>
<dbReference type="SMART" id="SM00245">
    <property type="entry name" value="TSPc"/>
    <property type="match status" value="1"/>
</dbReference>
<evidence type="ECO:0000256" key="1">
    <source>
        <dbReference type="ARBA" id="ARBA00004496"/>
    </source>
</evidence>
<dbReference type="Gene3D" id="2.130.10.10">
    <property type="entry name" value="YVTN repeat-like/Quinoprotein amine dehydrogenase"/>
    <property type="match status" value="1"/>
</dbReference>
<dbReference type="InterPro" id="IPR001478">
    <property type="entry name" value="PDZ"/>
</dbReference>
<dbReference type="EC" id="3.4.21.-" evidence="7"/>
<dbReference type="RefSeq" id="WP_035291381.1">
    <property type="nucleotide sequence ID" value="NZ_AUBJ02000001.1"/>
</dbReference>
<evidence type="ECO:0000313" key="10">
    <source>
        <dbReference type="EMBL" id="MCP2332402.1"/>
    </source>
</evidence>
<dbReference type="InterPro" id="IPR029045">
    <property type="entry name" value="ClpP/crotonase-like_dom_sf"/>
</dbReference>
<dbReference type="PANTHER" id="PTHR43253">
    <property type="entry name" value="TRICORN PROTEASE HOMOLOG 2-RELATED"/>
    <property type="match status" value="1"/>
</dbReference>
<sequence length="1091" mass="117592">MNIAGYLRFPHLHADLLTFVAEDDVWLAPLDGGRAWRLTADRVPVTNPRFSPDGGQVAWTSTLDGGRAEVQVIGLEGGTSRRLTHWGAGRSRVLGWRSDDSGALSVVAASTVESHGARSWAYSVPLDGGPATKLPYGPLNDVSFGPDGQVVLGSYTMRDPGHWKRYRGGTTGKIWRDLDGAGEFERVHSELDGNLASPLWVNGRIVFLSDHEGVANLYSSEPDGSDLRRHSDHDRFYARFASTDGQRVVYQHAGEVWLLEDLDGTPRRIDVALTGAGANRRPTTATASDHLAAAVPDHTGRASAVLARGTVHWVSHRDGPVRALSATPGVRARMPRFVSERQAAENAPASVVFVTDAEGEDALEIVPVTGVEPGAEPRRIGAGQLGRVLALEVSPDGLTAAVTNHDNKLLAVDLVSGRIRVVTRAESSDPGDLAFSPDSKWLAWSHPGPDPLRHIRAVNLAAAVGDADELPASSIVDVTELRFVDTEPVFTQDGKYLAFLSERTFDPVYDAHVFDMSFPNACRPHLVPLAALTPSPFGPTTQGRPAPGETGEDGESTDSGESRQEATVLSVEGIAQRAVPFPVAAGNYHSLLPVKGGVVWLREQASGVLGDARPSQDAKAEQATLERYDLKENRLEVLVEDVDRVAVSGDGTRLLLTDGGALRLVPADRKAESNGPGGPVEIDLSRVRFTLDRGREWRQAFDEAGRLMRDRFWRSDMDGVDWAGVLDRYRPLTDRLGSHDDLIDLLWETQAELGTSHAYAVAPGGGDQQRRQGKLGADLVRDEEGNWRIGRVLPGETSDPAARSPLLAPGVAVQPGDVLVAVDGQPVDPVTGPAPQLVGSAGKEVELTIRPGAGGAVRRAVVVPLAGEEALRYQEWVADRRSYVRERSDGRLGYLHVPDMMAVGWAQLHRDLRLETQYDALVVDLRENGGGHLSQLVVEKLARQIIGYQFDRDGRGHASYPSDAPRGPVVALADELSGSDGDIVTGAIKALGVGTVIGVRTWGGTIGIDSRFRLVDGTLVTQPGYATWMRGREWGMENHGVEPDIEVVCRPQDWAAGRDPQLDTAIRVALERLAERPATAPPPWPSPRQGG</sequence>
<dbReference type="Pfam" id="PF14684">
    <property type="entry name" value="Tricorn_C1"/>
    <property type="match status" value="1"/>
</dbReference>
<dbReference type="Proteomes" id="UP000791080">
    <property type="component" value="Unassembled WGS sequence"/>
</dbReference>
<feature type="region of interest" description="Disordered" evidence="8">
    <location>
        <begin position="533"/>
        <end position="564"/>
    </location>
</feature>
<dbReference type="Gene3D" id="2.30.42.10">
    <property type="match status" value="1"/>
</dbReference>
<evidence type="ECO:0000256" key="4">
    <source>
        <dbReference type="ARBA" id="ARBA00022670"/>
    </source>
</evidence>
<comment type="similarity">
    <text evidence="2 7">Belongs to the peptidase S41B family.</text>
</comment>
<dbReference type="GO" id="GO:0006508">
    <property type="term" value="P:proteolysis"/>
    <property type="evidence" value="ECO:0007669"/>
    <property type="project" value="UniProtKB-KW"/>
</dbReference>
<evidence type="ECO:0000256" key="7">
    <source>
        <dbReference type="PIRNR" id="PIRNR036421"/>
    </source>
</evidence>
<evidence type="ECO:0000256" key="6">
    <source>
        <dbReference type="ARBA" id="ARBA00022825"/>
    </source>
</evidence>
<dbReference type="Pfam" id="PF26550">
    <property type="entry name" value="Tricorn_2nd"/>
    <property type="match status" value="1"/>
</dbReference>
<comment type="caution">
    <text evidence="10">The sequence shown here is derived from an EMBL/GenBank/DDBJ whole genome shotgun (WGS) entry which is preliminary data.</text>
</comment>
<comment type="subcellular location">
    <subcellularLocation>
        <location evidence="1 7">Cytoplasm</location>
    </subcellularLocation>
</comment>
<dbReference type="Pfam" id="PF03572">
    <property type="entry name" value="Peptidase_S41"/>
    <property type="match status" value="1"/>
</dbReference>
<dbReference type="InterPro" id="IPR015943">
    <property type="entry name" value="WD40/YVTN_repeat-like_dom_sf"/>
</dbReference>
<dbReference type="InterPro" id="IPR029414">
    <property type="entry name" value="Tricorn_PDZ"/>
</dbReference>
<dbReference type="InterPro" id="IPR028204">
    <property type="entry name" value="Tricorn_C1"/>
</dbReference>
<dbReference type="InterPro" id="IPR005151">
    <property type="entry name" value="Tail-specific_protease"/>
</dbReference>
<keyword evidence="5 7" id="KW-0378">Hydrolase</keyword>
<dbReference type="PIRSF" id="PIRSF036421">
    <property type="entry name" value="Tricorn_protease"/>
    <property type="match status" value="1"/>
</dbReference>
<dbReference type="Pfam" id="PF14685">
    <property type="entry name" value="PDZ_Tricorn"/>
    <property type="match status" value="1"/>
</dbReference>
<organism evidence="10 11">
    <name type="scientific">Actinoalloteichus caeruleus DSM 43889</name>
    <dbReference type="NCBI Taxonomy" id="1120930"/>
    <lineage>
        <taxon>Bacteria</taxon>
        <taxon>Bacillati</taxon>
        <taxon>Actinomycetota</taxon>
        <taxon>Actinomycetes</taxon>
        <taxon>Pseudonocardiales</taxon>
        <taxon>Pseudonocardiaceae</taxon>
        <taxon>Actinoalloteichus</taxon>
        <taxon>Actinoalloteichus cyanogriseus</taxon>
    </lineage>
</organism>
<keyword evidence="11" id="KW-1185">Reference proteome</keyword>
<evidence type="ECO:0000259" key="9">
    <source>
        <dbReference type="PROSITE" id="PS50106"/>
    </source>
</evidence>
<dbReference type="EMBL" id="AUBJ02000001">
    <property type="protein sequence ID" value="MCP2332402.1"/>
    <property type="molecule type" value="Genomic_DNA"/>
</dbReference>
<evidence type="ECO:0000256" key="8">
    <source>
        <dbReference type="SAM" id="MobiDB-lite"/>
    </source>
</evidence>
<evidence type="ECO:0000256" key="2">
    <source>
        <dbReference type="ARBA" id="ARBA00008524"/>
    </source>
</evidence>
<dbReference type="SUPFAM" id="SSF69304">
    <property type="entry name" value="Tricorn protease N-terminal domain"/>
    <property type="match status" value="1"/>
</dbReference>
<dbReference type="PROSITE" id="PS50106">
    <property type="entry name" value="PDZ"/>
    <property type="match status" value="1"/>
</dbReference>
<keyword evidence="4 7" id="KW-0645">Protease</keyword>